<name>A0A7E4VAV5_PANRE</name>
<dbReference type="AlphaFoldDB" id="A0A7E4VAV5"/>
<reference evidence="3" key="2">
    <citation type="submission" date="2020-10" db="UniProtKB">
        <authorList>
            <consortium name="WormBaseParasite"/>
        </authorList>
    </citation>
    <scope>IDENTIFICATION</scope>
</reference>
<accession>A0A7E4VAV5</accession>
<reference evidence="2" key="1">
    <citation type="journal article" date="2013" name="Genetics">
        <title>The draft genome and transcriptome of Panagrellus redivivus are shaped by the harsh demands of a free-living lifestyle.</title>
        <authorList>
            <person name="Srinivasan J."/>
            <person name="Dillman A.R."/>
            <person name="Macchietto M.G."/>
            <person name="Heikkinen L."/>
            <person name="Lakso M."/>
            <person name="Fracchia K.M."/>
            <person name="Antoshechkin I."/>
            <person name="Mortazavi A."/>
            <person name="Wong G."/>
            <person name="Sternberg P.W."/>
        </authorList>
    </citation>
    <scope>NUCLEOTIDE SEQUENCE [LARGE SCALE GENOMIC DNA]</scope>
    <source>
        <strain evidence="2">MT8872</strain>
    </source>
</reference>
<sequence length="159" mass="17151">MSYTPQPPPPTSNSWAQDDNSIVPDNTATGLLDLGGAQRSYQVGGTKQTLNGEQIDWLLKRLSTDDQQEIGTILRECTWQMTTTRGLPFAALVTGFRAANRQHVAPGAIPQTEYQPNDPLQAPSRPRPSGIFYDDQPPPMSGTPVGSSYGDNGSGFSKS</sequence>
<evidence type="ECO:0000256" key="1">
    <source>
        <dbReference type="SAM" id="MobiDB-lite"/>
    </source>
</evidence>
<organism evidence="2 3">
    <name type="scientific">Panagrellus redivivus</name>
    <name type="common">Microworm</name>
    <dbReference type="NCBI Taxonomy" id="6233"/>
    <lineage>
        <taxon>Eukaryota</taxon>
        <taxon>Metazoa</taxon>
        <taxon>Ecdysozoa</taxon>
        <taxon>Nematoda</taxon>
        <taxon>Chromadorea</taxon>
        <taxon>Rhabditida</taxon>
        <taxon>Tylenchina</taxon>
        <taxon>Panagrolaimomorpha</taxon>
        <taxon>Panagrolaimoidea</taxon>
        <taxon>Panagrolaimidae</taxon>
        <taxon>Panagrellus</taxon>
    </lineage>
</organism>
<dbReference type="Proteomes" id="UP000492821">
    <property type="component" value="Unassembled WGS sequence"/>
</dbReference>
<feature type="region of interest" description="Disordered" evidence="1">
    <location>
        <begin position="104"/>
        <end position="159"/>
    </location>
</feature>
<keyword evidence="2" id="KW-1185">Reference proteome</keyword>
<dbReference type="WBParaSite" id="Pan_g18772.t1">
    <property type="protein sequence ID" value="Pan_g18772.t1"/>
    <property type="gene ID" value="Pan_g18772"/>
</dbReference>
<protein>
    <submittedName>
        <fullName evidence="3">Replication protein</fullName>
    </submittedName>
</protein>
<evidence type="ECO:0000313" key="2">
    <source>
        <dbReference type="Proteomes" id="UP000492821"/>
    </source>
</evidence>
<proteinExistence type="predicted"/>
<evidence type="ECO:0000313" key="3">
    <source>
        <dbReference type="WBParaSite" id="Pan_g18772.t1"/>
    </source>
</evidence>
<feature type="compositionally biased region" description="Polar residues" evidence="1">
    <location>
        <begin position="144"/>
        <end position="159"/>
    </location>
</feature>